<keyword evidence="4" id="KW-1185">Reference proteome</keyword>
<evidence type="ECO:0000313" key="4">
    <source>
        <dbReference type="Proteomes" id="UP001201163"/>
    </source>
</evidence>
<reference evidence="2" key="1">
    <citation type="submission" date="2022-01" db="EMBL/GenBank/DDBJ databases">
        <title>Comparative genomics reveals a dynamic genome evolution in the ectomycorrhizal milk-cap (Lactarius) mushrooms.</title>
        <authorList>
            <consortium name="DOE Joint Genome Institute"/>
            <person name="Lebreton A."/>
            <person name="Tang N."/>
            <person name="Kuo A."/>
            <person name="LaButti K."/>
            <person name="Drula E."/>
            <person name="Barry K."/>
            <person name="Clum A."/>
            <person name="Lipzen A."/>
            <person name="Mousain D."/>
            <person name="Ng V."/>
            <person name="Wang R."/>
            <person name="Wang X."/>
            <person name="Dai Y."/>
            <person name="Henrissat B."/>
            <person name="Grigoriev I.V."/>
            <person name="Guerin-Laguette A."/>
            <person name="Yu F."/>
            <person name="Martin F.M."/>
        </authorList>
    </citation>
    <scope>NUCLEOTIDE SEQUENCE</scope>
    <source>
        <strain evidence="2">QP</strain>
    </source>
</reference>
<comment type="caution">
    <text evidence="2">The sequence shown here is derived from an EMBL/GenBank/DDBJ whole genome shotgun (WGS) entry which is preliminary data.</text>
</comment>
<organism evidence="2 4">
    <name type="scientific">Lactarius akahatsu</name>
    <dbReference type="NCBI Taxonomy" id="416441"/>
    <lineage>
        <taxon>Eukaryota</taxon>
        <taxon>Fungi</taxon>
        <taxon>Dikarya</taxon>
        <taxon>Basidiomycota</taxon>
        <taxon>Agaricomycotina</taxon>
        <taxon>Agaricomycetes</taxon>
        <taxon>Russulales</taxon>
        <taxon>Russulaceae</taxon>
        <taxon>Lactarius</taxon>
    </lineage>
</organism>
<feature type="domain" description="DUF6589" evidence="1">
    <location>
        <begin position="298"/>
        <end position="377"/>
    </location>
</feature>
<name>A0AAD4L582_9AGAM</name>
<gene>
    <name evidence="3" type="ORF">EDB92DRAFT_1794590</name>
    <name evidence="2" type="ORF">EDB92DRAFT_1810383</name>
</gene>
<sequence length="620" mass="69393">METSDPISRRRRPKSRSKGSLLTVLRDLQGLRLTVVDLLMAIIDGNGEFEGFRNALFSPKPKNRAALLGLLDRLIQDDKGRPIVEKWVFPHALRLVCNKVHVEMEAAKPCLRMYTTEVSPEFIENWDIHQIMGPLATPTLRSVLEAAGESKISVAKPKSTKSKNRFTALLIIMAQIHYLRSWHSARVQIGLGLQAWACGTSRQMIDVLHRTGLTVSYNSISSMVQSLADRSIERAKAASLLPHALAYDNINISSSIYVEQGPNTMSKVQSGTFGVIYELLNARAEDMSIRPLIDNLQRSSPLDMSDLRMTPAARQSYLSQTAVTIVRILTKYVRGFEIQSADVALQHPPRRPLPEGHKTVFHPLRASTIEEASIDGNLLLTNARIRGGQNIRRKDVSYWERREIFQLAFGSFHLAMNLLWCILETHRGKQNQTGSLTQLFSILEKTRLGGEQPDYHTLLSALRQILHGLVLNAWRMECNYSSLADFAKADPTPNDLLDCARRIINKYATPDAVFEPVNSKAPPKDPRSGVELPKPSIDVVRNNTALLTRDLLYASELVDAIATGDFGRVEDILPAIACMFRGSGSNNYSTEILHLLFNIKEVWTPVFAYVLLSLHLTVTS</sequence>
<evidence type="ECO:0000313" key="3">
    <source>
        <dbReference type="EMBL" id="KAH8995640.1"/>
    </source>
</evidence>
<dbReference type="AlphaFoldDB" id="A0AAD4L582"/>
<dbReference type="Proteomes" id="UP001201163">
    <property type="component" value="Unassembled WGS sequence"/>
</dbReference>
<feature type="domain" description="DUF6589" evidence="1">
    <location>
        <begin position="380"/>
        <end position="613"/>
    </location>
</feature>
<proteinExistence type="predicted"/>
<dbReference type="Pfam" id="PF20231">
    <property type="entry name" value="DUF6589"/>
    <property type="match status" value="2"/>
</dbReference>
<evidence type="ECO:0000313" key="2">
    <source>
        <dbReference type="EMBL" id="KAH8976804.1"/>
    </source>
</evidence>
<protein>
    <recommendedName>
        <fullName evidence="1">DUF6589 domain-containing protein</fullName>
    </recommendedName>
</protein>
<dbReference type="EMBL" id="JAKELL010000011">
    <property type="protein sequence ID" value="KAH8995640.1"/>
    <property type="molecule type" value="Genomic_DNA"/>
</dbReference>
<dbReference type="EMBL" id="JAKELL010000448">
    <property type="protein sequence ID" value="KAH8976804.1"/>
    <property type="molecule type" value="Genomic_DNA"/>
</dbReference>
<evidence type="ECO:0000259" key="1">
    <source>
        <dbReference type="Pfam" id="PF20231"/>
    </source>
</evidence>
<dbReference type="InterPro" id="IPR046496">
    <property type="entry name" value="DUF6589"/>
</dbReference>
<accession>A0AAD4L582</accession>